<reference evidence="13" key="2">
    <citation type="submission" date="2025-08" db="UniProtKB">
        <authorList>
            <consortium name="Ensembl"/>
        </authorList>
    </citation>
    <scope>IDENTIFICATION</scope>
</reference>
<evidence type="ECO:0000259" key="12">
    <source>
        <dbReference type="Pfam" id="PF08212"/>
    </source>
</evidence>
<dbReference type="GO" id="GO:0007420">
    <property type="term" value="P:brain development"/>
    <property type="evidence" value="ECO:0007669"/>
    <property type="project" value="InterPro"/>
</dbReference>
<dbReference type="STRING" id="244447.ENSCSEP00000000285"/>
<feature type="domain" description="Lipocalin/cytosolic fatty-acid binding" evidence="12">
    <location>
        <begin position="37"/>
        <end position="183"/>
    </location>
</feature>
<keyword evidence="8" id="KW-1015">Disulfide bond</keyword>
<feature type="signal peptide" evidence="11">
    <location>
        <begin position="1"/>
        <end position="20"/>
    </location>
</feature>
<keyword evidence="9" id="KW-0325">Glycoprotein</keyword>
<dbReference type="PANTHER" id="PTHR10612:SF34">
    <property type="entry name" value="APOLIPOPROTEIN D"/>
    <property type="match status" value="1"/>
</dbReference>
<dbReference type="CDD" id="cd19437">
    <property type="entry name" value="lipocalin_apoD-like"/>
    <property type="match status" value="1"/>
</dbReference>
<dbReference type="GO" id="GO:0042246">
    <property type="term" value="P:tissue regeneration"/>
    <property type="evidence" value="ECO:0007669"/>
    <property type="project" value="InterPro"/>
</dbReference>
<dbReference type="InterPro" id="IPR000566">
    <property type="entry name" value="Lipocln_cytosolic_FA-bd_dom"/>
</dbReference>
<dbReference type="AlphaFoldDB" id="A0A3P8UJ26"/>
<evidence type="ECO:0000313" key="14">
    <source>
        <dbReference type="Proteomes" id="UP000265120"/>
    </source>
</evidence>
<organism evidence="13 14">
    <name type="scientific">Cynoglossus semilaevis</name>
    <name type="common">Tongue sole</name>
    <dbReference type="NCBI Taxonomy" id="244447"/>
    <lineage>
        <taxon>Eukaryota</taxon>
        <taxon>Metazoa</taxon>
        <taxon>Chordata</taxon>
        <taxon>Craniata</taxon>
        <taxon>Vertebrata</taxon>
        <taxon>Euteleostomi</taxon>
        <taxon>Actinopterygii</taxon>
        <taxon>Neopterygii</taxon>
        <taxon>Teleostei</taxon>
        <taxon>Neoteleostei</taxon>
        <taxon>Acanthomorphata</taxon>
        <taxon>Carangaria</taxon>
        <taxon>Pleuronectiformes</taxon>
        <taxon>Pleuronectoidei</taxon>
        <taxon>Cynoglossidae</taxon>
        <taxon>Cynoglossinae</taxon>
        <taxon>Cynoglossus</taxon>
    </lineage>
</organism>
<dbReference type="InterPro" id="IPR012674">
    <property type="entry name" value="Calycin"/>
</dbReference>
<evidence type="ECO:0000256" key="8">
    <source>
        <dbReference type="ARBA" id="ARBA00023157"/>
    </source>
</evidence>
<comment type="subcellular location">
    <subcellularLocation>
        <location evidence="1">Secreted</location>
    </subcellularLocation>
</comment>
<evidence type="ECO:0000256" key="3">
    <source>
        <dbReference type="ARBA" id="ARBA00019890"/>
    </source>
</evidence>
<comment type="similarity">
    <text evidence="2 11">Belongs to the calycin superfamily. Lipocalin family.</text>
</comment>
<dbReference type="GO" id="GO:0008289">
    <property type="term" value="F:lipid binding"/>
    <property type="evidence" value="ECO:0007669"/>
    <property type="project" value="UniProtKB-KW"/>
</dbReference>
<reference evidence="13 14" key="1">
    <citation type="journal article" date="2014" name="Nat. Genet.">
        <title>Whole-genome sequence of a flatfish provides insights into ZW sex chromosome evolution and adaptation to a benthic lifestyle.</title>
        <authorList>
            <person name="Chen S."/>
            <person name="Zhang G."/>
            <person name="Shao C."/>
            <person name="Huang Q."/>
            <person name="Liu G."/>
            <person name="Zhang P."/>
            <person name="Song W."/>
            <person name="An N."/>
            <person name="Chalopin D."/>
            <person name="Volff J.N."/>
            <person name="Hong Y."/>
            <person name="Li Q."/>
            <person name="Sha Z."/>
            <person name="Zhou H."/>
            <person name="Xie M."/>
            <person name="Yu Q."/>
            <person name="Liu Y."/>
            <person name="Xiang H."/>
            <person name="Wang N."/>
            <person name="Wu K."/>
            <person name="Yang C."/>
            <person name="Zhou Q."/>
            <person name="Liao X."/>
            <person name="Yang L."/>
            <person name="Hu Q."/>
            <person name="Zhang J."/>
            <person name="Meng L."/>
            <person name="Jin L."/>
            <person name="Tian Y."/>
            <person name="Lian J."/>
            <person name="Yang J."/>
            <person name="Miao G."/>
            <person name="Liu S."/>
            <person name="Liang Z."/>
            <person name="Yan F."/>
            <person name="Li Y."/>
            <person name="Sun B."/>
            <person name="Zhang H."/>
            <person name="Zhang J."/>
            <person name="Zhu Y."/>
            <person name="Du M."/>
            <person name="Zhao Y."/>
            <person name="Schartl M."/>
            <person name="Tang Q."/>
            <person name="Wang J."/>
        </authorList>
    </citation>
    <scope>NUCLEOTIDE SEQUENCE</scope>
</reference>
<dbReference type="GO" id="GO:0006629">
    <property type="term" value="P:lipid metabolic process"/>
    <property type="evidence" value="ECO:0007669"/>
    <property type="project" value="TreeGrafter"/>
</dbReference>
<dbReference type="GO" id="GO:0005576">
    <property type="term" value="C:extracellular region"/>
    <property type="evidence" value="ECO:0007669"/>
    <property type="project" value="UniProtKB-SubCell"/>
</dbReference>
<evidence type="ECO:0000256" key="1">
    <source>
        <dbReference type="ARBA" id="ARBA00004613"/>
    </source>
</evidence>
<evidence type="ECO:0000256" key="5">
    <source>
        <dbReference type="ARBA" id="ARBA00022525"/>
    </source>
</evidence>
<sequence length="192" mass="20806">MVLVVQVLVVLSVTLAAAEGQTFHLGSCPRPSVQENLNVSQYMGVWYEIEKLPAAFERGKCVQASYSLLSDGTVNVYNSEILSDGTVNSIQGVAKVKDPSQPAVLSVSFFKGFPSSPYMVLSTDYHSYSLVYSCSQYFGLFHVDFAWILARTPALTADVIGRLHEDLATSAAAVDAKQLIVTDQTGCDIIIN</sequence>
<keyword evidence="6 11" id="KW-0732">Signal</keyword>
<dbReference type="InterPro" id="IPR022271">
    <property type="entry name" value="Lipocalin_ApoD"/>
</dbReference>
<dbReference type="InterPro" id="IPR022272">
    <property type="entry name" value="Lipocalin_CS"/>
</dbReference>
<evidence type="ECO:0000256" key="9">
    <source>
        <dbReference type="ARBA" id="ARBA00023180"/>
    </source>
</evidence>
<dbReference type="GO" id="GO:0006869">
    <property type="term" value="P:lipid transport"/>
    <property type="evidence" value="ECO:0007669"/>
    <property type="project" value="InterPro"/>
</dbReference>
<evidence type="ECO:0000256" key="6">
    <source>
        <dbReference type="ARBA" id="ARBA00022729"/>
    </source>
</evidence>
<dbReference type="PIRSF" id="PIRSF036893">
    <property type="entry name" value="Lipocalin_ApoD"/>
    <property type="match status" value="1"/>
</dbReference>
<keyword evidence="7" id="KW-0446">Lipid-binding</keyword>
<dbReference type="PANTHER" id="PTHR10612">
    <property type="entry name" value="APOLIPOPROTEIN D"/>
    <property type="match status" value="1"/>
</dbReference>
<feature type="chain" id="PRO_5017856854" description="Apolipoprotein D" evidence="11">
    <location>
        <begin position="21"/>
        <end position="192"/>
    </location>
</feature>
<dbReference type="GO" id="GO:0005737">
    <property type="term" value="C:cytoplasm"/>
    <property type="evidence" value="ECO:0007669"/>
    <property type="project" value="TreeGrafter"/>
</dbReference>
<evidence type="ECO:0000256" key="4">
    <source>
        <dbReference type="ARBA" id="ARBA00022448"/>
    </source>
</evidence>
<keyword evidence="14" id="KW-1185">Reference proteome</keyword>
<keyword evidence="5" id="KW-0964">Secreted</keyword>
<dbReference type="Ensembl" id="ENSCSET00000000309.1">
    <property type="protein sequence ID" value="ENSCSEP00000000285.1"/>
    <property type="gene ID" value="ENSCSEG00000000217.1"/>
</dbReference>
<dbReference type="GO" id="GO:0000302">
    <property type="term" value="P:response to reactive oxygen species"/>
    <property type="evidence" value="ECO:0007669"/>
    <property type="project" value="TreeGrafter"/>
</dbReference>
<dbReference type="FunFam" id="2.40.128.20:FF:000003">
    <property type="entry name" value="Apolipoprotein D"/>
    <property type="match status" value="1"/>
</dbReference>
<dbReference type="InParanoid" id="A0A3P8UJ26"/>
<evidence type="ECO:0000256" key="10">
    <source>
        <dbReference type="ARBA" id="ARBA00023283"/>
    </source>
</evidence>
<dbReference type="Proteomes" id="UP000265120">
    <property type="component" value="Chromosome 3"/>
</dbReference>
<keyword evidence="4" id="KW-0813">Transport</keyword>
<dbReference type="PRINTS" id="PR02058">
    <property type="entry name" value="APODVERTBRTE"/>
</dbReference>
<protein>
    <recommendedName>
        <fullName evidence="3">Apolipoprotein D</fullName>
    </recommendedName>
</protein>
<evidence type="ECO:0000256" key="7">
    <source>
        <dbReference type="ARBA" id="ARBA00023121"/>
    </source>
</evidence>
<evidence type="ECO:0000313" key="13">
    <source>
        <dbReference type="Ensembl" id="ENSCSEP00000000285.1"/>
    </source>
</evidence>
<dbReference type="SUPFAM" id="SSF50814">
    <property type="entry name" value="Lipocalins"/>
    <property type="match status" value="1"/>
</dbReference>
<dbReference type="GeneTree" id="ENSGT00510000046981"/>
<dbReference type="PRINTS" id="PR00179">
    <property type="entry name" value="LIPOCALIN"/>
</dbReference>
<proteinExistence type="inferred from homology"/>
<evidence type="ECO:0000256" key="11">
    <source>
        <dbReference type="PIRNR" id="PIRNR036893"/>
    </source>
</evidence>
<dbReference type="InterPro" id="IPR026222">
    <property type="entry name" value="ApoD_vertbrte"/>
</dbReference>
<reference evidence="13" key="3">
    <citation type="submission" date="2025-09" db="UniProtKB">
        <authorList>
            <consortium name="Ensembl"/>
        </authorList>
    </citation>
    <scope>IDENTIFICATION</scope>
</reference>
<dbReference type="Pfam" id="PF08212">
    <property type="entry name" value="Lipocalin_2"/>
    <property type="match status" value="1"/>
</dbReference>
<name>A0A3P8UJ26_CYNSE</name>
<dbReference type="Gene3D" id="2.40.128.20">
    <property type="match status" value="1"/>
</dbReference>
<dbReference type="PRINTS" id="PR01219">
    <property type="entry name" value="APOLIPOPROTD"/>
</dbReference>
<evidence type="ECO:0000256" key="2">
    <source>
        <dbReference type="ARBA" id="ARBA00006889"/>
    </source>
</evidence>
<keyword evidence="10" id="KW-0873">Pyrrolidone carboxylic acid</keyword>
<dbReference type="PROSITE" id="PS00213">
    <property type="entry name" value="LIPOCALIN"/>
    <property type="match status" value="1"/>
</dbReference>
<dbReference type="InterPro" id="IPR002969">
    <property type="entry name" value="ApolipopD"/>
</dbReference>
<accession>A0A3P8UJ26</accession>